<sequence>MSPHSYSQDDGRVLSLGYASICTYQLEALRTWNHIESTSFNYFEQDNNWTVPAEEAVRECNVDPTTHCIIKDRIRSDDKF</sequence>
<evidence type="ECO:0000313" key="2">
    <source>
        <dbReference type="Proteomes" id="UP001157418"/>
    </source>
</evidence>
<evidence type="ECO:0000313" key="1">
    <source>
        <dbReference type="EMBL" id="CAH1440050.1"/>
    </source>
</evidence>
<dbReference type="AlphaFoldDB" id="A0AAU9NQA1"/>
<accession>A0AAU9NQA1</accession>
<comment type="caution">
    <text evidence="1">The sequence shown here is derived from an EMBL/GenBank/DDBJ whole genome shotgun (WGS) entry which is preliminary data.</text>
</comment>
<protein>
    <submittedName>
        <fullName evidence="1">Uncharacterized protein</fullName>
    </submittedName>
</protein>
<organism evidence="1 2">
    <name type="scientific">Lactuca virosa</name>
    <dbReference type="NCBI Taxonomy" id="75947"/>
    <lineage>
        <taxon>Eukaryota</taxon>
        <taxon>Viridiplantae</taxon>
        <taxon>Streptophyta</taxon>
        <taxon>Embryophyta</taxon>
        <taxon>Tracheophyta</taxon>
        <taxon>Spermatophyta</taxon>
        <taxon>Magnoliopsida</taxon>
        <taxon>eudicotyledons</taxon>
        <taxon>Gunneridae</taxon>
        <taxon>Pentapetalae</taxon>
        <taxon>asterids</taxon>
        <taxon>campanulids</taxon>
        <taxon>Asterales</taxon>
        <taxon>Asteraceae</taxon>
        <taxon>Cichorioideae</taxon>
        <taxon>Cichorieae</taxon>
        <taxon>Lactucinae</taxon>
        <taxon>Lactuca</taxon>
    </lineage>
</organism>
<keyword evidence="2" id="KW-1185">Reference proteome</keyword>
<name>A0AAU9NQA1_9ASTR</name>
<dbReference type="Proteomes" id="UP001157418">
    <property type="component" value="Unassembled WGS sequence"/>
</dbReference>
<dbReference type="EMBL" id="CAKMRJ010005412">
    <property type="protein sequence ID" value="CAH1440050.1"/>
    <property type="molecule type" value="Genomic_DNA"/>
</dbReference>
<proteinExistence type="predicted"/>
<reference evidence="1 2" key="1">
    <citation type="submission" date="2022-01" db="EMBL/GenBank/DDBJ databases">
        <authorList>
            <person name="Xiong W."/>
            <person name="Schranz E."/>
        </authorList>
    </citation>
    <scope>NUCLEOTIDE SEQUENCE [LARGE SCALE GENOMIC DNA]</scope>
</reference>
<gene>
    <name evidence="1" type="ORF">LVIROSA_LOCUS26208</name>
</gene>